<reference evidence="2" key="1">
    <citation type="submission" date="2020-04" db="EMBL/GenBank/DDBJ databases">
        <title>Deep metagenomics examines the oral microbiome during advanced dental caries in children, revealing novel taxa and co-occurrences with host molecules.</title>
        <authorList>
            <person name="Baker J.L."/>
            <person name="Morton J.T."/>
            <person name="Dinis M."/>
            <person name="Alvarez R."/>
            <person name="Tran N.C."/>
            <person name="Knight R."/>
            <person name="Edlund A."/>
        </authorList>
    </citation>
    <scope>NUCLEOTIDE SEQUENCE</scope>
    <source>
        <strain evidence="2">JCVI_25_bin.9</strain>
    </source>
</reference>
<name>A0A930HYA9_9BACT</name>
<dbReference type="AlphaFoldDB" id="A0A930HYA9"/>
<feature type="domain" description="Cobalamin-independent methionine synthase MetE C-terminal/archaeal" evidence="1">
    <location>
        <begin position="15"/>
        <end position="346"/>
    </location>
</feature>
<dbReference type="GO" id="GO:0032259">
    <property type="term" value="P:methylation"/>
    <property type="evidence" value="ECO:0007669"/>
    <property type="project" value="UniProtKB-KW"/>
</dbReference>
<evidence type="ECO:0000259" key="1">
    <source>
        <dbReference type="Pfam" id="PF01717"/>
    </source>
</evidence>
<dbReference type="PANTHER" id="PTHR43844:SF1">
    <property type="entry name" value="METHIONINE SYNTHASE"/>
    <property type="match status" value="1"/>
</dbReference>
<dbReference type="Proteomes" id="UP000757461">
    <property type="component" value="Unassembled WGS sequence"/>
</dbReference>
<dbReference type="InterPro" id="IPR038071">
    <property type="entry name" value="UROD/MetE-like_sf"/>
</dbReference>
<keyword evidence="2" id="KW-0489">Methyltransferase</keyword>
<dbReference type="InterPro" id="IPR002629">
    <property type="entry name" value="Met_Synth_C/arc"/>
</dbReference>
<dbReference type="PANTHER" id="PTHR43844">
    <property type="entry name" value="METHIONINE SYNTHASE"/>
    <property type="match status" value="1"/>
</dbReference>
<dbReference type="SUPFAM" id="SSF51726">
    <property type="entry name" value="UROD/MetE-like"/>
    <property type="match status" value="1"/>
</dbReference>
<protein>
    <submittedName>
        <fullName evidence="2">5-methyltetrahydropteroyltriglutamate--homocysteine S-methyltransferase</fullName>
        <ecNumber evidence="2">2.1.1.14</ecNumber>
    </submittedName>
</protein>
<dbReference type="GO" id="GO:0009086">
    <property type="term" value="P:methionine biosynthetic process"/>
    <property type="evidence" value="ECO:0007669"/>
    <property type="project" value="InterPro"/>
</dbReference>
<dbReference type="RefSeq" id="WP_278492887.1">
    <property type="nucleotide sequence ID" value="NZ_CAUOMI010000001.1"/>
</dbReference>
<evidence type="ECO:0000313" key="3">
    <source>
        <dbReference type="Proteomes" id="UP000757461"/>
    </source>
</evidence>
<dbReference type="Gene3D" id="3.20.20.210">
    <property type="match status" value="1"/>
</dbReference>
<comment type="caution">
    <text evidence="2">The sequence shown here is derived from an EMBL/GenBank/DDBJ whole genome shotgun (WGS) entry which is preliminary data.</text>
</comment>
<sequence length="374" mass="42301">MSNIRTQAPYRADIVGSFLRPEELKEARKKFKEGQISHAELKAVEDRLITDLIAKQKAHGLKVITDGEFRRSYWHLDFMWGLNGIEEIELEHGYQFHGEETTPGSIQLTGRISGENHPFVEHFKFVKQFEEEGVTARQTIPAPAQLFAELFRGENTKNTLKYYPDTDLLIEDIAKAYRQVIADLHAAGCRNIQFDDCTWSMVVDKNFWKALGGDKDSLEALANNYLKVNNLALEGRPSDIAFTTHTCRGNYHSTYAAEGAYDPVAPFVFAKENVDAFYLEYDDARSGSFEPLKYIPEGKIVVLGLITTKRPELENPDEIKARIADAARYIPLENLCLSPQCGFASCEIGNKLTEAEQWAKIDLVQKIAAEVWGK</sequence>
<accession>A0A930HYA9</accession>
<dbReference type="EMBL" id="JABZSQ010000085">
    <property type="protein sequence ID" value="MBF1415042.1"/>
    <property type="molecule type" value="Genomic_DNA"/>
</dbReference>
<proteinExistence type="predicted"/>
<keyword evidence="2" id="KW-0808">Transferase</keyword>
<dbReference type="GO" id="GO:0003871">
    <property type="term" value="F:5-methyltetrahydropteroyltriglutamate-homocysteine S-methyltransferase activity"/>
    <property type="evidence" value="ECO:0007669"/>
    <property type="project" value="UniProtKB-EC"/>
</dbReference>
<dbReference type="CDD" id="cd03311">
    <property type="entry name" value="CIMS_C_terminal_like"/>
    <property type="match status" value="1"/>
</dbReference>
<dbReference type="EC" id="2.1.1.14" evidence="2"/>
<dbReference type="Pfam" id="PF01717">
    <property type="entry name" value="Meth_synt_2"/>
    <property type="match status" value="1"/>
</dbReference>
<dbReference type="GO" id="GO:0008270">
    <property type="term" value="F:zinc ion binding"/>
    <property type="evidence" value="ECO:0007669"/>
    <property type="project" value="InterPro"/>
</dbReference>
<organism evidence="2 3">
    <name type="scientific">Prevotella histicola</name>
    <dbReference type="NCBI Taxonomy" id="470565"/>
    <lineage>
        <taxon>Bacteria</taxon>
        <taxon>Pseudomonadati</taxon>
        <taxon>Bacteroidota</taxon>
        <taxon>Bacteroidia</taxon>
        <taxon>Bacteroidales</taxon>
        <taxon>Prevotellaceae</taxon>
        <taxon>Prevotella</taxon>
    </lineage>
</organism>
<gene>
    <name evidence="2" type="ORF">HXN33_05620</name>
</gene>
<dbReference type="NCBIfam" id="NF005085">
    <property type="entry name" value="PRK06520.1"/>
    <property type="match status" value="1"/>
</dbReference>
<evidence type="ECO:0000313" key="2">
    <source>
        <dbReference type="EMBL" id="MBF1415042.1"/>
    </source>
</evidence>